<dbReference type="InterPro" id="IPR050570">
    <property type="entry name" value="Cell_wall_metabolism_enzyme"/>
</dbReference>
<evidence type="ECO:0000256" key="4">
    <source>
        <dbReference type="ARBA" id="ARBA00022801"/>
    </source>
</evidence>
<dbReference type="Pfam" id="PF01551">
    <property type="entry name" value="Peptidase_M23"/>
    <property type="match status" value="1"/>
</dbReference>
<dbReference type="AlphaFoldDB" id="A0A086PD20"/>
<accession>A0A086PD20</accession>
<evidence type="ECO:0000256" key="3">
    <source>
        <dbReference type="ARBA" id="ARBA00022723"/>
    </source>
</evidence>
<proteinExistence type="predicted"/>
<feature type="domain" description="M23ase beta-sheet core" evidence="9">
    <location>
        <begin position="314"/>
        <end position="402"/>
    </location>
</feature>
<dbReference type="Gene3D" id="2.70.70.10">
    <property type="entry name" value="Glucose Permease (Domain IIA)"/>
    <property type="match status" value="1"/>
</dbReference>
<dbReference type="eggNOG" id="COG4942">
    <property type="taxonomic scope" value="Bacteria"/>
</dbReference>
<dbReference type="GO" id="GO:0046872">
    <property type="term" value="F:metal ion binding"/>
    <property type="evidence" value="ECO:0007669"/>
    <property type="project" value="UniProtKB-KW"/>
</dbReference>
<dbReference type="OrthoDB" id="9809144at2"/>
<feature type="chain" id="PRO_5001813371" evidence="8">
    <location>
        <begin position="21"/>
        <end position="412"/>
    </location>
</feature>
<evidence type="ECO:0000313" key="10">
    <source>
        <dbReference type="EMBL" id="KFG91288.1"/>
    </source>
</evidence>
<sequence length="412" mass="43376">MKRSAIVAAVIGGAAAIAAARLTAAGPGIILGGTGETSLQQEQAALKAARVQSAQARERSERLEQQAGAARDEADQARRRAAAMAARIQQAEADIQAAQARIAIISRMQRAQAARLAAKQEPVVRLTAALQMMARRPLALALVQPGSVSDAVHMRAVLGQILPVIQERTAGLRAELDRSRALRESAEQAASSLTQSQADLRNRQAALQTLETRKRLAAKDYRSSADIESDRALAMGERARDIVDLMDRLQAAGDLRDALAALPGPLLRPARPDLAAAPAPTEKRQPNGPPPYRLPVMGQLVTGMGELSESGVRSRGLTIVTQPGALAVAPTAGRVVFAGPYRGYGQILILDHGGGWTTLITGLLRISATVGDKVRQGDPLGSAGLGRPSITIELRRHGRPVNIVPLLGSRGA</sequence>
<keyword evidence="11" id="KW-1185">Reference proteome</keyword>
<keyword evidence="5" id="KW-0862">Zinc</keyword>
<dbReference type="CDD" id="cd12797">
    <property type="entry name" value="M23_peptidase"/>
    <property type="match status" value="1"/>
</dbReference>
<keyword evidence="8" id="KW-0732">Signal</keyword>
<dbReference type="PANTHER" id="PTHR21666">
    <property type="entry name" value="PEPTIDASE-RELATED"/>
    <property type="match status" value="1"/>
</dbReference>
<dbReference type="Proteomes" id="UP000024284">
    <property type="component" value="Unassembled WGS sequence"/>
</dbReference>
<evidence type="ECO:0000256" key="5">
    <source>
        <dbReference type="ARBA" id="ARBA00022833"/>
    </source>
</evidence>
<dbReference type="STRING" id="76947.GCA_002080435_02012"/>
<dbReference type="InterPro" id="IPR011055">
    <property type="entry name" value="Dup_hybrid_motif"/>
</dbReference>
<dbReference type="GO" id="GO:0006508">
    <property type="term" value="P:proteolysis"/>
    <property type="evidence" value="ECO:0007669"/>
    <property type="project" value="UniProtKB-KW"/>
</dbReference>
<dbReference type="RefSeq" id="WP_037462833.1">
    <property type="nucleotide sequence ID" value="NZ_BCZD01000021.1"/>
</dbReference>
<evidence type="ECO:0000256" key="2">
    <source>
        <dbReference type="ARBA" id="ARBA00022670"/>
    </source>
</evidence>
<reference evidence="10" key="1">
    <citation type="submission" date="2014-08" db="EMBL/GenBank/DDBJ databases">
        <title>Draft genome sequences of Sphingobium herbicidovorans.</title>
        <authorList>
            <person name="Gan H.M."/>
            <person name="Gan H.Y."/>
            <person name="Savka M.A."/>
        </authorList>
    </citation>
    <scope>NUCLEOTIDE SEQUENCE [LARGE SCALE GENOMIC DNA]</scope>
    <source>
        <strain evidence="10">NBRC 16415</strain>
    </source>
</reference>
<feature type="region of interest" description="Disordered" evidence="7">
    <location>
        <begin position="56"/>
        <end position="75"/>
    </location>
</feature>
<dbReference type="SUPFAM" id="SSF51261">
    <property type="entry name" value="Duplicated hybrid motif"/>
    <property type="match status" value="1"/>
</dbReference>
<feature type="signal peptide" evidence="8">
    <location>
        <begin position="1"/>
        <end position="20"/>
    </location>
</feature>
<gene>
    <name evidence="10" type="ORF">BV98_000778</name>
</gene>
<comment type="caution">
    <text evidence="10">The sequence shown here is derived from an EMBL/GenBank/DDBJ whole genome shotgun (WGS) entry which is preliminary data.</text>
</comment>
<dbReference type="PATRIC" id="fig|1219045.3.peg.794"/>
<name>A0A086PD20_SPHHM</name>
<feature type="region of interest" description="Disordered" evidence="7">
    <location>
        <begin position="269"/>
        <end position="292"/>
    </location>
</feature>
<evidence type="ECO:0000256" key="7">
    <source>
        <dbReference type="SAM" id="MobiDB-lite"/>
    </source>
</evidence>
<comment type="cofactor">
    <cofactor evidence="1">
        <name>Zn(2+)</name>
        <dbReference type="ChEBI" id="CHEBI:29105"/>
    </cofactor>
</comment>
<keyword evidence="2" id="KW-0645">Protease</keyword>
<feature type="compositionally biased region" description="Low complexity" evidence="7">
    <location>
        <begin position="269"/>
        <end position="280"/>
    </location>
</feature>
<dbReference type="GO" id="GO:0004222">
    <property type="term" value="F:metalloendopeptidase activity"/>
    <property type="evidence" value="ECO:0007669"/>
    <property type="project" value="TreeGrafter"/>
</dbReference>
<evidence type="ECO:0000256" key="8">
    <source>
        <dbReference type="SAM" id="SignalP"/>
    </source>
</evidence>
<organism evidence="10 11">
    <name type="scientific">Sphingobium herbicidovorans (strain ATCC 700291 / DSM 11019 / CCUG 56400 / KCTC 2939 / LMG 18315 / NBRC 16415 / MH)</name>
    <name type="common">Sphingomonas herbicidovorans</name>
    <dbReference type="NCBI Taxonomy" id="1219045"/>
    <lineage>
        <taxon>Bacteria</taxon>
        <taxon>Pseudomonadati</taxon>
        <taxon>Pseudomonadota</taxon>
        <taxon>Alphaproteobacteria</taxon>
        <taxon>Sphingomonadales</taxon>
        <taxon>Sphingomonadaceae</taxon>
        <taxon>Sphingobium</taxon>
    </lineage>
</organism>
<evidence type="ECO:0000313" key="11">
    <source>
        <dbReference type="Proteomes" id="UP000024284"/>
    </source>
</evidence>
<keyword evidence="3" id="KW-0479">Metal-binding</keyword>
<dbReference type="PANTHER" id="PTHR21666:SF288">
    <property type="entry name" value="CELL DIVISION PROTEIN YTFB"/>
    <property type="match status" value="1"/>
</dbReference>
<keyword evidence="4" id="KW-0378">Hydrolase</keyword>
<dbReference type="InterPro" id="IPR016047">
    <property type="entry name" value="M23ase_b-sheet_dom"/>
</dbReference>
<evidence type="ECO:0000259" key="9">
    <source>
        <dbReference type="Pfam" id="PF01551"/>
    </source>
</evidence>
<keyword evidence="6" id="KW-0482">Metalloprotease</keyword>
<evidence type="ECO:0000256" key="1">
    <source>
        <dbReference type="ARBA" id="ARBA00001947"/>
    </source>
</evidence>
<protein>
    <submittedName>
        <fullName evidence="10">Peptidase M23</fullName>
    </submittedName>
</protein>
<dbReference type="EMBL" id="JFZA02000004">
    <property type="protein sequence ID" value="KFG91288.1"/>
    <property type="molecule type" value="Genomic_DNA"/>
</dbReference>
<evidence type="ECO:0000256" key="6">
    <source>
        <dbReference type="ARBA" id="ARBA00023049"/>
    </source>
</evidence>